<organism evidence="5">
    <name type="scientific">Phallusia mammillata</name>
    <dbReference type="NCBI Taxonomy" id="59560"/>
    <lineage>
        <taxon>Eukaryota</taxon>
        <taxon>Metazoa</taxon>
        <taxon>Chordata</taxon>
        <taxon>Tunicata</taxon>
        <taxon>Ascidiacea</taxon>
        <taxon>Phlebobranchia</taxon>
        <taxon>Ascidiidae</taxon>
        <taxon>Phallusia</taxon>
    </lineage>
</organism>
<dbReference type="GO" id="GO:0030286">
    <property type="term" value="C:dynein complex"/>
    <property type="evidence" value="ECO:0007669"/>
    <property type="project" value="UniProtKB-KW"/>
</dbReference>
<dbReference type="Pfam" id="PF04912">
    <property type="entry name" value="Dynamitin"/>
    <property type="match status" value="1"/>
</dbReference>
<proteinExistence type="evidence at transcript level"/>
<dbReference type="EMBL" id="LR784387">
    <property type="protein sequence ID" value="CAB3236498.1"/>
    <property type="molecule type" value="mRNA"/>
</dbReference>
<evidence type="ECO:0000256" key="3">
    <source>
        <dbReference type="ARBA" id="ARBA00022490"/>
    </source>
</evidence>
<protein>
    <submittedName>
        <fullName evidence="5">Dynactin subunit 2-like</fullName>
    </submittedName>
</protein>
<dbReference type="InterPro" id="IPR028133">
    <property type="entry name" value="Dynamitin"/>
</dbReference>
<accession>A0A6F9DAS3</accession>
<evidence type="ECO:0000256" key="4">
    <source>
        <dbReference type="ARBA" id="ARBA00023017"/>
    </source>
</evidence>
<evidence type="ECO:0000313" key="5">
    <source>
        <dbReference type="EMBL" id="CAB3236498.1"/>
    </source>
</evidence>
<gene>
    <name evidence="5" type="primary">Dctn2</name>
</gene>
<keyword evidence="3" id="KW-0963">Cytoplasm</keyword>
<reference evidence="5" key="1">
    <citation type="submission" date="2020-04" db="EMBL/GenBank/DDBJ databases">
        <authorList>
            <person name="Neveu A P."/>
        </authorList>
    </citation>
    <scope>NUCLEOTIDE SEQUENCE</scope>
    <source>
        <tissue evidence="5">Whole embryo</tissue>
    </source>
</reference>
<comment type="subcellular location">
    <subcellularLocation>
        <location evidence="1">Cytoplasm</location>
    </subcellularLocation>
</comment>
<keyword evidence="4" id="KW-0243">Dynein</keyword>
<dbReference type="GO" id="GO:0005737">
    <property type="term" value="C:cytoplasm"/>
    <property type="evidence" value="ECO:0007669"/>
    <property type="project" value="UniProtKB-SubCell"/>
</dbReference>
<dbReference type="GO" id="GO:0007017">
    <property type="term" value="P:microtubule-based process"/>
    <property type="evidence" value="ECO:0007669"/>
    <property type="project" value="InterPro"/>
</dbReference>
<dbReference type="PANTHER" id="PTHR15346">
    <property type="entry name" value="DYNACTIN SUBUNIT"/>
    <property type="match status" value="1"/>
</dbReference>
<dbReference type="AlphaFoldDB" id="A0A6F9DAS3"/>
<evidence type="ECO:0000256" key="2">
    <source>
        <dbReference type="ARBA" id="ARBA00006176"/>
    </source>
</evidence>
<dbReference type="GO" id="GO:0005869">
    <property type="term" value="C:dynactin complex"/>
    <property type="evidence" value="ECO:0007669"/>
    <property type="project" value="InterPro"/>
</dbReference>
<comment type="similarity">
    <text evidence="2">Belongs to the dynactin subunit 2 family.</text>
</comment>
<evidence type="ECO:0000256" key="1">
    <source>
        <dbReference type="ARBA" id="ARBA00004496"/>
    </source>
</evidence>
<name>A0A6F9DAS3_9ASCI</name>
<sequence>MADPKYENLPGIDVNGRDVYESADLPEDDQHLASDDLDSTSVEVLDVDTTAAFSKFSGKYVSGAGKDFSGKIQGKHMTGYSTSEYGLAMPGEDETILQKYNRLKIEMGDLLSQVENIKKSKKEGASPPKLLQQIEALNSQLQGNEPSELSKNLSEEVNAEKVIASLKNMSVPSTGKHGSSKADGTYQLYLKPEQEKKQILKSAELEQRLARLEKVLASGSGDVNVLATHATSGSLIDAVEAIEAKLSLLDPEQLPQVDSRLQAILTKVNEINKAHKAGGDQPSEINQKITELYNLVRKWDGVRVGLPQLLSRLQALDALHTKASDFTSAVNHFELTQSQISSQLNTASSTQAQLLEMLKKNAATVETNMAQLQKRMEKLK</sequence>